<evidence type="ECO:0000313" key="2">
    <source>
        <dbReference type="Proteomes" id="UP000316968"/>
    </source>
</evidence>
<keyword evidence="2" id="KW-1185">Reference proteome</keyword>
<evidence type="ECO:0000313" key="1">
    <source>
        <dbReference type="EMBL" id="QDH22638.1"/>
    </source>
</evidence>
<dbReference type="KEGG" id="saca:FFV09_18380"/>
<reference evidence="1 2" key="1">
    <citation type="submission" date="2019-06" db="EMBL/GenBank/DDBJ databases">
        <title>Saccharibacillus brassicae sp. nov., an endophytic bacterium isolated from Chinese cabbage seeds (Brassica pekinensis).</title>
        <authorList>
            <person name="Jiang L."/>
            <person name="Lee J."/>
            <person name="Kim S.W."/>
        </authorList>
    </citation>
    <scope>NUCLEOTIDE SEQUENCE [LARGE SCALE GENOMIC DNA]</scope>
    <source>
        <strain evidence="2">KCTC 43072 / ATSA2</strain>
    </source>
</reference>
<organism evidence="1 2">
    <name type="scientific">Saccharibacillus brassicae</name>
    <dbReference type="NCBI Taxonomy" id="2583377"/>
    <lineage>
        <taxon>Bacteria</taxon>
        <taxon>Bacillati</taxon>
        <taxon>Bacillota</taxon>
        <taxon>Bacilli</taxon>
        <taxon>Bacillales</taxon>
        <taxon>Paenibacillaceae</taxon>
        <taxon>Saccharibacillus</taxon>
    </lineage>
</organism>
<dbReference type="RefSeq" id="WP_141449180.1">
    <property type="nucleotide sequence ID" value="NZ_CP041217.1"/>
</dbReference>
<gene>
    <name evidence="1" type="ORF">FFV09_18380</name>
</gene>
<accession>A0A4Y6V1F8</accession>
<name>A0A4Y6V1F8_SACBS</name>
<dbReference type="Proteomes" id="UP000316968">
    <property type="component" value="Chromosome"/>
</dbReference>
<dbReference type="AlphaFoldDB" id="A0A4Y6V1F8"/>
<protein>
    <submittedName>
        <fullName evidence="1">Uncharacterized protein</fullName>
    </submittedName>
</protein>
<dbReference type="OrthoDB" id="2638228at2"/>
<dbReference type="EMBL" id="CP041217">
    <property type="protein sequence ID" value="QDH22638.1"/>
    <property type="molecule type" value="Genomic_DNA"/>
</dbReference>
<sequence>MGFEVRKIPEGSSKTPDYEVYLNNELVFYCEEKTIEYDDFEGSKSDPTYNSISSQVHKAVKQFKSVNENRELPNVLAFVNFDNMKDAYDLFITLTGYARLESGEYLGVHSVGRVRHDLDQVDLYLWFNKKNFTNMIWGKVHQENHKRLTRIINIEKRS</sequence>
<proteinExistence type="predicted"/>